<reference evidence="1" key="1">
    <citation type="submission" date="2019-04" db="EMBL/GenBank/DDBJ databases">
        <authorList>
            <consortium name="Science for Life Laboratories"/>
        </authorList>
    </citation>
    <scope>NUCLEOTIDE SEQUENCE</scope>
    <source>
        <strain evidence="1">MBLW1</strain>
    </source>
</reference>
<dbReference type="PANTHER" id="PTHR36454">
    <property type="entry name" value="LMO2823 PROTEIN"/>
    <property type="match status" value="1"/>
</dbReference>
<dbReference type="Pfam" id="PF06245">
    <property type="entry name" value="DUF1015"/>
    <property type="match status" value="1"/>
</dbReference>
<dbReference type="PANTHER" id="PTHR36454:SF1">
    <property type="entry name" value="DUF1015 DOMAIN-CONTAINING PROTEIN"/>
    <property type="match status" value="1"/>
</dbReference>
<dbReference type="EMBL" id="LR586016">
    <property type="protein sequence ID" value="VIP01997.1"/>
    <property type="molecule type" value="Genomic_DNA"/>
</dbReference>
<protein>
    <recommendedName>
        <fullName evidence="3">DUF1015 domain-containing protein</fullName>
    </recommendedName>
</protein>
<dbReference type="EMBL" id="LR593887">
    <property type="protein sequence ID" value="VTS00078.1"/>
    <property type="molecule type" value="Genomic_DNA"/>
</dbReference>
<dbReference type="KEGG" id="tim:GMBLW1_19630"/>
<dbReference type="PIRSF" id="PIRSF033563">
    <property type="entry name" value="UCP033563"/>
    <property type="match status" value="1"/>
</dbReference>
<gene>
    <name evidence="1" type="ORF">GMBLW1_19630</name>
</gene>
<proteinExistence type="predicted"/>
<keyword evidence="2" id="KW-1185">Reference proteome</keyword>
<evidence type="ECO:0000313" key="1">
    <source>
        <dbReference type="EMBL" id="VIP01997.1"/>
    </source>
</evidence>
<dbReference type="AlphaFoldDB" id="A0A6C2YKU3"/>
<evidence type="ECO:0008006" key="3">
    <source>
        <dbReference type="Google" id="ProtNLM"/>
    </source>
</evidence>
<evidence type="ECO:0000313" key="2">
    <source>
        <dbReference type="Proteomes" id="UP000464378"/>
    </source>
</evidence>
<organism evidence="1">
    <name type="scientific">Tuwongella immobilis</name>
    <dbReference type="NCBI Taxonomy" id="692036"/>
    <lineage>
        <taxon>Bacteria</taxon>
        <taxon>Pseudomonadati</taxon>
        <taxon>Planctomycetota</taxon>
        <taxon>Planctomycetia</taxon>
        <taxon>Gemmatales</taxon>
        <taxon>Gemmataceae</taxon>
        <taxon>Tuwongella</taxon>
    </lineage>
</organism>
<dbReference type="InterPro" id="IPR008323">
    <property type="entry name" value="UCP033563"/>
</dbReference>
<dbReference type="RefSeq" id="WP_162657220.1">
    <property type="nucleotide sequence ID" value="NZ_LR593887.1"/>
</dbReference>
<dbReference type="Proteomes" id="UP000464378">
    <property type="component" value="Chromosome"/>
</dbReference>
<accession>A0A6C2YKU3</accession>
<sequence>MAEIHAFRAVRYDLGRVGMLSDVVAPPYDVIDAALQQQLYDRSPFNSIRVELTQEQPGDTEHNNRYTRAASTIREWEREGALVQDSVRALYVYEQEFVVEGKTYHRRGFIGRVRLEPFGTGRIFPHEETMSGPKADRLNLYRATAMNLSPVFGLYPDETNAVFAILEPHLHRNLPVQAVDHLGVVSRIWTITDETAIREVSVLFAEKPVFIADGHHRYETSLKYLEERKAAGEVTTPDASANFVMMMLVSMSDPGLIILPTHRLVSGLSGLTSEQVKTILAPEFDVETIGVGADAAKATWERMEMDGGQTLLGFGTTSDGVWQLAKLRNGDSMNQLAGDHSDPWRELGVSVLHVLVLNHLVPQAIAGASPTCKYVHLLQEVTDAQAAGACDLAVLVPPAGMEHVELIAGNREKMPPKSTYFYPKLLTGLTFNTLKGN</sequence>
<name>A0A6C2YKU3_9BACT</name>
<dbReference type="InParanoid" id="A0A6C2YKU3"/>